<dbReference type="EMBL" id="GGEC01090107">
    <property type="protein sequence ID" value="MBX70591.1"/>
    <property type="molecule type" value="Transcribed_RNA"/>
</dbReference>
<accession>A0A2P2QUN4</accession>
<evidence type="ECO:0000313" key="1">
    <source>
        <dbReference type="EMBL" id="MBX70591.1"/>
    </source>
</evidence>
<reference evidence="1" key="1">
    <citation type="submission" date="2018-02" db="EMBL/GenBank/DDBJ databases">
        <title>Rhizophora mucronata_Transcriptome.</title>
        <authorList>
            <person name="Meera S.P."/>
            <person name="Sreeshan A."/>
            <person name="Augustine A."/>
        </authorList>
    </citation>
    <scope>NUCLEOTIDE SEQUENCE</scope>
    <source>
        <tissue evidence="1">Leaf</tissue>
    </source>
</reference>
<organism evidence="1">
    <name type="scientific">Rhizophora mucronata</name>
    <name type="common">Asiatic mangrove</name>
    <dbReference type="NCBI Taxonomy" id="61149"/>
    <lineage>
        <taxon>Eukaryota</taxon>
        <taxon>Viridiplantae</taxon>
        <taxon>Streptophyta</taxon>
        <taxon>Embryophyta</taxon>
        <taxon>Tracheophyta</taxon>
        <taxon>Spermatophyta</taxon>
        <taxon>Magnoliopsida</taxon>
        <taxon>eudicotyledons</taxon>
        <taxon>Gunneridae</taxon>
        <taxon>Pentapetalae</taxon>
        <taxon>rosids</taxon>
        <taxon>fabids</taxon>
        <taxon>Malpighiales</taxon>
        <taxon>Rhizophoraceae</taxon>
        <taxon>Rhizophora</taxon>
    </lineage>
</organism>
<protein>
    <submittedName>
        <fullName evidence="1">Uncharacterized protein</fullName>
    </submittedName>
</protein>
<sequence>MELNIKVSYGMFLKVRVKNETNPKHWGF</sequence>
<proteinExistence type="predicted"/>
<name>A0A2P2QUN4_RHIMU</name>
<dbReference type="AlphaFoldDB" id="A0A2P2QUN4"/>